<keyword evidence="9" id="KW-0010">Activator</keyword>
<dbReference type="GO" id="GO:0046695">
    <property type="term" value="C:SLIK (SAGA-like) complex"/>
    <property type="evidence" value="ECO:0007669"/>
    <property type="project" value="EnsemblFungi"/>
</dbReference>
<evidence type="ECO:0000313" key="20">
    <source>
        <dbReference type="Proteomes" id="UP000000267"/>
    </source>
</evidence>
<evidence type="ECO:0000256" key="10">
    <source>
        <dbReference type="ARBA" id="ARBA00023163"/>
    </source>
</evidence>
<evidence type="ECO:0000259" key="18">
    <source>
        <dbReference type="PROSITE" id="PS51186"/>
    </source>
</evidence>
<dbReference type="CDD" id="cd05509">
    <property type="entry name" value="Bromo_gcn5_like"/>
    <property type="match status" value="1"/>
</dbReference>
<evidence type="ECO:0000256" key="2">
    <source>
        <dbReference type="ARBA" id="ARBA00008607"/>
    </source>
</evidence>
<evidence type="ECO:0000256" key="13">
    <source>
        <dbReference type="ARBA" id="ARBA00048017"/>
    </source>
</evidence>
<dbReference type="GO" id="GO:0045815">
    <property type="term" value="P:transcription initiation-coupled chromatin remodeling"/>
    <property type="evidence" value="ECO:0007669"/>
    <property type="project" value="EnsemblFungi"/>
</dbReference>
<dbReference type="GO" id="GO:0140671">
    <property type="term" value="C:ADA complex"/>
    <property type="evidence" value="ECO:0007669"/>
    <property type="project" value="EnsemblFungi"/>
</dbReference>
<evidence type="ECO:0000256" key="1">
    <source>
        <dbReference type="ARBA" id="ARBA00004123"/>
    </source>
</evidence>
<dbReference type="STRING" id="436907.A7TK61"/>
<dbReference type="GeneID" id="5545501"/>
<evidence type="ECO:0000256" key="3">
    <source>
        <dbReference type="ARBA" id="ARBA00013184"/>
    </source>
</evidence>
<dbReference type="Gene3D" id="3.40.630.30">
    <property type="match status" value="1"/>
</dbReference>
<dbReference type="GO" id="GO:0140011">
    <property type="term" value="F:histone H4K12ac reader activity"/>
    <property type="evidence" value="ECO:0007669"/>
    <property type="project" value="EnsemblFungi"/>
</dbReference>
<feature type="compositionally biased region" description="Basic residues" evidence="16">
    <location>
        <begin position="1"/>
        <end position="12"/>
    </location>
</feature>
<dbReference type="Pfam" id="PF00439">
    <property type="entry name" value="Bromodomain"/>
    <property type="match status" value="1"/>
</dbReference>
<dbReference type="PhylomeDB" id="A7TK61"/>
<feature type="region of interest" description="Disordered" evidence="16">
    <location>
        <begin position="1"/>
        <end position="195"/>
    </location>
</feature>
<evidence type="ECO:0000256" key="15">
    <source>
        <dbReference type="PROSITE-ProRule" id="PRU00035"/>
    </source>
</evidence>
<organism evidence="20">
    <name type="scientific">Vanderwaltozyma polyspora (strain ATCC 22028 / DSM 70294 / BCRC 21397 / CBS 2163 / NBRC 10782 / NRRL Y-8283 / UCD 57-17)</name>
    <name type="common">Kluyveromyces polysporus</name>
    <dbReference type="NCBI Taxonomy" id="436907"/>
    <lineage>
        <taxon>Eukaryota</taxon>
        <taxon>Fungi</taxon>
        <taxon>Dikarya</taxon>
        <taxon>Ascomycota</taxon>
        <taxon>Saccharomycotina</taxon>
        <taxon>Saccharomycetes</taxon>
        <taxon>Saccharomycetales</taxon>
        <taxon>Saccharomycetaceae</taxon>
        <taxon>Vanderwaltozyma</taxon>
    </lineage>
</organism>
<evidence type="ECO:0000256" key="5">
    <source>
        <dbReference type="ARBA" id="ARBA00022679"/>
    </source>
</evidence>
<dbReference type="OMA" id="MKLEARE"/>
<evidence type="ECO:0000256" key="14">
    <source>
        <dbReference type="ARBA" id="ARBA00078361"/>
    </source>
</evidence>
<dbReference type="InterPro" id="IPR036427">
    <property type="entry name" value="Bromodomain-like_sf"/>
</dbReference>
<feature type="compositionally biased region" description="Basic and acidic residues" evidence="16">
    <location>
        <begin position="104"/>
        <end position="173"/>
    </location>
</feature>
<dbReference type="OrthoDB" id="1937912at2759"/>
<evidence type="ECO:0000256" key="11">
    <source>
        <dbReference type="ARBA" id="ARBA00023242"/>
    </source>
</evidence>
<evidence type="ECO:0000256" key="16">
    <source>
        <dbReference type="SAM" id="MobiDB-lite"/>
    </source>
</evidence>
<dbReference type="CDD" id="cd04301">
    <property type="entry name" value="NAT_SF"/>
    <property type="match status" value="1"/>
</dbReference>
<comment type="subcellular location">
    <subcellularLocation>
        <location evidence="1">Nucleus</location>
    </subcellularLocation>
</comment>
<keyword evidence="10" id="KW-0804">Transcription</keyword>
<dbReference type="SUPFAM" id="SSF47370">
    <property type="entry name" value="Bromodomain"/>
    <property type="match status" value="1"/>
</dbReference>
<dbReference type="Proteomes" id="UP000000267">
    <property type="component" value="Unassembled WGS sequence"/>
</dbReference>
<feature type="compositionally biased region" description="Basic and acidic residues" evidence="16">
    <location>
        <begin position="24"/>
        <end position="53"/>
    </location>
</feature>
<keyword evidence="11" id="KW-0539">Nucleus</keyword>
<dbReference type="Pfam" id="PF00583">
    <property type="entry name" value="Acetyltransf_1"/>
    <property type="match status" value="1"/>
</dbReference>
<evidence type="ECO:0000256" key="6">
    <source>
        <dbReference type="ARBA" id="ARBA00022853"/>
    </source>
</evidence>
<feature type="domain" description="Bromo" evidence="17">
    <location>
        <begin position="471"/>
        <end position="541"/>
    </location>
</feature>
<dbReference type="PANTHER" id="PTHR45750">
    <property type="entry name" value="GH11602P"/>
    <property type="match status" value="1"/>
</dbReference>
<dbReference type="SMART" id="SM00297">
    <property type="entry name" value="BROMO"/>
    <property type="match status" value="1"/>
</dbReference>
<keyword evidence="8 15" id="KW-0103">Bromodomain</keyword>
<keyword evidence="5" id="KW-0808">Transferase</keyword>
<dbReference type="EC" id="2.3.1.48" evidence="3"/>
<dbReference type="InterPro" id="IPR018359">
    <property type="entry name" value="Bromodomain_CS"/>
</dbReference>
<evidence type="ECO:0000256" key="12">
    <source>
        <dbReference type="ARBA" id="ARBA00023315"/>
    </source>
</evidence>
<proteinExistence type="inferred from homology"/>
<dbReference type="GO" id="GO:0000124">
    <property type="term" value="C:SAGA complex"/>
    <property type="evidence" value="ECO:0007669"/>
    <property type="project" value="EnsemblFungi"/>
</dbReference>
<dbReference type="EMBL" id="DS480406">
    <property type="protein sequence ID" value="EDO17296.1"/>
    <property type="molecule type" value="Genomic_DNA"/>
</dbReference>
<comment type="similarity">
    <text evidence="2">Belongs to the acetyltransferase family. GCN5 subfamily.</text>
</comment>
<dbReference type="GO" id="GO:0000775">
    <property type="term" value="C:chromosome, centromeric region"/>
    <property type="evidence" value="ECO:0007669"/>
    <property type="project" value="EnsemblFungi"/>
</dbReference>
<evidence type="ECO:0000256" key="7">
    <source>
        <dbReference type="ARBA" id="ARBA00023015"/>
    </source>
</evidence>
<feature type="domain" description="N-acetyltransferase" evidence="18">
    <location>
        <begin position="227"/>
        <end position="382"/>
    </location>
</feature>
<keyword evidence="7" id="KW-0805">Transcription regulation</keyword>
<dbReference type="eggNOG" id="KOG1472">
    <property type="taxonomic scope" value="Eukaryota"/>
</dbReference>
<dbReference type="KEGG" id="vpo:Kpol_1062p3"/>
<dbReference type="SUPFAM" id="SSF55729">
    <property type="entry name" value="Acyl-CoA N-acyltransferases (Nat)"/>
    <property type="match status" value="1"/>
</dbReference>
<dbReference type="FunFam" id="1.20.920.10:FF:000046">
    <property type="entry name" value="Histone acetyltransferase GCN5"/>
    <property type="match status" value="1"/>
</dbReference>
<dbReference type="PROSITE" id="PS50014">
    <property type="entry name" value="BROMODOMAIN_2"/>
    <property type="match status" value="1"/>
</dbReference>
<dbReference type="InterPro" id="IPR037800">
    <property type="entry name" value="GCN5"/>
</dbReference>
<dbReference type="PRINTS" id="PR00503">
    <property type="entry name" value="BROMODOMAIN"/>
</dbReference>
<dbReference type="FunCoup" id="A7TK61">
    <property type="interactions" value="556"/>
</dbReference>
<dbReference type="PANTHER" id="PTHR45750:SF3">
    <property type="entry name" value="HISTONE ACETYLTRANSFERASE"/>
    <property type="match status" value="1"/>
</dbReference>
<reference evidence="19 20" key="1">
    <citation type="journal article" date="2007" name="Proc. Natl. Acad. Sci. U.S.A.">
        <title>Independent sorting-out of thousands of duplicated gene pairs in two yeast species descended from a whole-genome duplication.</title>
        <authorList>
            <person name="Scannell D.R."/>
            <person name="Frank A.C."/>
            <person name="Conant G.C."/>
            <person name="Byrne K.P."/>
            <person name="Woolfit M."/>
            <person name="Wolfe K.H."/>
        </authorList>
    </citation>
    <scope>NUCLEOTIDE SEQUENCE [LARGE SCALE GENOMIC DNA]</scope>
    <source>
        <strain evidence="20">ATCC 22028 / DSM 70294 / BCRC 21397 / CBS 2163 / NBRC 10782 / NRRL Y-8283 / UCD 57-17</strain>
    </source>
</reference>
<dbReference type="PROSITE" id="PS51186">
    <property type="entry name" value="GNAT"/>
    <property type="match status" value="1"/>
</dbReference>
<feature type="compositionally biased region" description="Basic and acidic residues" evidence="16">
    <location>
        <begin position="81"/>
        <end position="94"/>
    </location>
</feature>
<evidence type="ECO:0000256" key="4">
    <source>
        <dbReference type="ARBA" id="ARBA00019713"/>
    </source>
</evidence>
<name>A7TK61_VANPO</name>
<dbReference type="GO" id="GO:0036408">
    <property type="term" value="F:histone H3K14 acetyltransferase activity"/>
    <property type="evidence" value="ECO:0007669"/>
    <property type="project" value="EnsemblFungi"/>
</dbReference>
<evidence type="ECO:0000259" key="17">
    <source>
        <dbReference type="PROSITE" id="PS50014"/>
    </source>
</evidence>
<accession>A7TK61</accession>
<dbReference type="GO" id="GO:0005634">
    <property type="term" value="C:nucleus"/>
    <property type="evidence" value="ECO:0007669"/>
    <property type="project" value="UniProtKB-SubCell"/>
</dbReference>
<dbReference type="InterPro" id="IPR016181">
    <property type="entry name" value="Acyl_CoA_acyltransferase"/>
</dbReference>
<sequence length="566" mass="65624">MAGRRRSHRRHGGGLAKGPLNKKMKLEARESKDKSEATKEKSGQDLKKDKEESAVQDEVALEEEPKEDNNGNTNSDAETTAIKEDTDVKYKDLESSFEEEVEEEERKENIGEKDERKEEDKKSDDDRLEMNIDSTKDVDKEETIENKQETETPVQENERTKNNEDESDSDSKNTNENNANKSEVEESGSISESIEIEEKGITTFTFDGVEYKFKERPSVIEEKEGKIEFRVVNNDNTKENMMVLTGLKNIFQKQLPKMPKEYIARLVYDRSHLSMAVVRKPLTVVGGITYRPFDSRGFAEIVFCAISSTEQVRGYGAHLMNHLKDYVRNTSPIKYFLTYADNYAIGYFKKQGFTKEITLEKQVWMGYIKDYEGGTLMQCSMLPRIRYLDAPKILLLQEAALIRKIRSISKSHIVRPGLDQFRDLDNIKPIDPMSIPGLKEAGWTPEMDELAQRPKRGPHYAAMQNILTELQNHAAAWPFLQPVNKEEVPDYYEFIKEPMDLSTMEVKLESNRYDKMEDFIYDARLIFNNCRKYNGENTSYYKYANRLEKFFNSKIKEVPEYSHLVE</sequence>
<evidence type="ECO:0000313" key="19">
    <source>
        <dbReference type="EMBL" id="EDO17296.1"/>
    </source>
</evidence>
<dbReference type="HOGENOM" id="CLU_015741_2_0_1"/>
<dbReference type="RefSeq" id="XP_001645154.1">
    <property type="nucleotide sequence ID" value="XM_001645104.1"/>
</dbReference>
<dbReference type="Gene3D" id="1.20.920.10">
    <property type="entry name" value="Bromodomain-like"/>
    <property type="match status" value="1"/>
</dbReference>
<keyword evidence="20" id="KW-1185">Reference proteome</keyword>
<protein>
    <recommendedName>
        <fullName evidence="4">Histone acetyltransferase GCN5</fullName>
        <ecNumber evidence="3">2.3.1.48</ecNumber>
    </recommendedName>
    <alternativeName>
        <fullName evidence="14">Histone crotonyltransferase GCN5</fullName>
    </alternativeName>
</protein>
<dbReference type="InParanoid" id="A7TK61"/>
<dbReference type="GO" id="GO:0003712">
    <property type="term" value="F:transcription coregulator activity"/>
    <property type="evidence" value="ECO:0007669"/>
    <property type="project" value="EnsemblFungi"/>
</dbReference>
<keyword evidence="6" id="KW-0156">Chromatin regulator</keyword>
<gene>
    <name evidence="19" type="ORF">Kpol_1062p3</name>
</gene>
<dbReference type="AlphaFoldDB" id="A7TK61"/>
<dbReference type="PROSITE" id="PS00633">
    <property type="entry name" value="BROMODOMAIN_1"/>
    <property type="match status" value="1"/>
</dbReference>
<dbReference type="GO" id="GO:0005829">
    <property type="term" value="C:cytosol"/>
    <property type="evidence" value="ECO:0007669"/>
    <property type="project" value="EnsemblFungi"/>
</dbReference>
<dbReference type="InterPro" id="IPR000182">
    <property type="entry name" value="GNAT_dom"/>
</dbReference>
<dbReference type="GO" id="GO:0032968">
    <property type="term" value="P:positive regulation of transcription elongation by RNA polymerase II"/>
    <property type="evidence" value="ECO:0007669"/>
    <property type="project" value="EnsemblFungi"/>
</dbReference>
<dbReference type="GO" id="GO:0140046">
    <property type="term" value="F:histone H4K16ac reader activity"/>
    <property type="evidence" value="ECO:0007669"/>
    <property type="project" value="EnsemblFungi"/>
</dbReference>
<evidence type="ECO:0000256" key="9">
    <source>
        <dbReference type="ARBA" id="ARBA00023159"/>
    </source>
</evidence>
<dbReference type="GO" id="GO:0140129">
    <property type="term" value="F:histone H3K56ac reader activity"/>
    <property type="evidence" value="ECO:0007669"/>
    <property type="project" value="EnsemblFungi"/>
</dbReference>
<dbReference type="FunFam" id="3.40.630.30:FF:000004">
    <property type="entry name" value="Histone acetyltransferase KAT2A"/>
    <property type="match status" value="1"/>
</dbReference>
<evidence type="ECO:0000256" key="8">
    <source>
        <dbReference type="ARBA" id="ARBA00023117"/>
    </source>
</evidence>
<dbReference type="GO" id="GO:0043993">
    <property type="term" value="F:histone H3K18 acetyltransferase activity"/>
    <property type="evidence" value="ECO:0007669"/>
    <property type="project" value="EnsemblFungi"/>
</dbReference>
<dbReference type="GO" id="GO:0010515">
    <property type="term" value="P:negative regulation of induction of conjugation with cellular fusion"/>
    <property type="evidence" value="ECO:0007669"/>
    <property type="project" value="EnsemblFungi"/>
</dbReference>
<dbReference type="GO" id="GO:0043992">
    <property type="term" value="F:histone H3K9 acetyltransferase activity"/>
    <property type="evidence" value="ECO:0007669"/>
    <property type="project" value="EnsemblFungi"/>
</dbReference>
<comment type="catalytic activity">
    <reaction evidence="13">
        <text>L-lysyl-[protein] + acetyl-CoA = N(6)-acetyl-L-lysyl-[protein] + CoA + H(+)</text>
        <dbReference type="Rhea" id="RHEA:45948"/>
        <dbReference type="Rhea" id="RHEA-COMP:9752"/>
        <dbReference type="Rhea" id="RHEA-COMP:10731"/>
        <dbReference type="ChEBI" id="CHEBI:15378"/>
        <dbReference type="ChEBI" id="CHEBI:29969"/>
        <dbReference type="ChEBI" id="CHEBI:57287"/>
        <dbReference type="ChEBI" id="CHEBI:57288"/>
        <dbReference type="ChEBI" id="CHEBI:61930"/>
        <dbReference type="EC" id="2.3.1.48"/>
    </reaction>
</comment>
<keyword evidence="12" id="KW-0012">Acyltransferase</keyword>
<dbReference type="GO" id="GO:0140068">
    <property type="term" value="F:histone crotonyltransferase activity"/>
    <property type="evidence" value="ECO:0007669"/>
    <property type="project" value="EnsemblFungi"/>
</dbReference>
<dbReference type="InterPro" id="IPR001487">
    <property type="entry name" value="Bromodomain"/>
</dbReference>